<dbReference type="Gene3D" id="1.25.40.10">
    <property type="entry name" value="Tetratricopeptide repeat domain"/>
    <property type="match status" value="1"/>
</dbReference>
<reference evidence="5 6" key="1">
    <citation type="submission" date="2019-04" db="EMBL/GenBank/DDBJ databases">
        <authorList>
            <consortium name="Pathogen Informatics"/>
        </authorList>
    </citation>
    <scope>NUCLEOTIDE SEQUENCE [LARGE SCALE GENOMIC DNA]</scope>
    <source>
        <strain evidence="5 6">NCTC9185</strain>
    </source>
</reference>
<dbReference type="GO" id="GO:0006355">
    <property type="term" value="P:regulation of DNA-templated transcription"/>
    <property type="evidence" value="ECO:0007669"/>
    <property type="project" value="InterPro"/>
</dbReference>
<sequence length="284" mass="30082">MIFARRTASAAAISCWRGGHGSTPVGRTRNPCCCTPKAWRSSADGCGRWRRCWPSASASPLQDGDISAAEALLSRLQALAEDADKSDVAHTSLALSRCRVLMAKGEAMAAALRLDTLAAEQERCGEWLFAVRLRLLQAQALWQANAPEQAVAVSVPALRRAVRQKLLRSLLDGGPALASLLQLIAKRGAAGAEFSADLTQLLAHFAAAGIPLSAGRAAPPDVRLTERERQTLRLIAEGYSNKGMARELGISAETVQVAPQAAVTKSCRSAAASRRSTRRASGSC</sequence>
<dbReference type="EMBL" id="CABDVU010000001">
    <property type="protein sequence ID" value="VTN11550.1"/>
    <property type="molecule type" value="Genomic_DNA"/>
</dbReference>
<accession>A0A4U9CZU8</accession>
<keyword evidence="1" id="KW-0805">Transcription regulation</keyword>
<keyword evidence="3" id="KW-0804">Transcription</keyword>
<protein>
    <submittedName>
        <fullName evidence="5">Transcriptional regulator NarL</fullName>
    </submittedName>
</protein>
<dbReference type="InterPro" id="IPR000792">
    <property type="entry name" value="Tscrpt_reg_LuxR_C"/>
</dbReference>
<dbReference type="AlphaFoldDB" id="A0A4U9CZU8"/>
<keyword evidence="2" id="KW-0238">DNA-binding</keyword>
<feature type="domain" description="HTH luxR-type" evidence="4">
    <location>
        <begin position="221"/>
        <end position="275"/>
    </location>
</feature>
<dbReference type="Pfam" id="PF00196">
    <property type="entry name" value="GerE"/>
    <property type="match status" value="1"/>
</dbReference>
<dbReference type="CDD" id="cd06170">
    <property type="entry name" value="LuxR_C_like"/>
    <property type="match status" value="1"/>
</dbReference>
<evidence type="ECO:0000259" key="4">
    <source>
        <dbReference type="SMART" id="SM00421"/>
    </source>
</evidence>
<evidence type="ECO:0000256" key="2">
    <source>
        <dbReference type="ARBA" id="ARBA00023125"/>
    </source>
</evidence>
<dbReference type="InterPro" id="IPR016032">
    <property type="entry name" value="Sig_transdc_resp-reg_C-effctor"/>
</dbReference>
<name>A0A4U9CZU8_RAOTE</name>
<dbReference type="SUPFAM" id="SSF46894">
    <property type="entry name" value="C-terminal effector domain of the bipartite response regulators"/>
    <property type="match status" value="1"/>
</dbReference>
<dbReference type="Proteomes" id="UP000339249">
    <property type="component" value="Unassembled WGS sequence"/>
</dbReference>
<organism evidence="5 6">
    <name type="scientific">Raoultella terrigena</name>
    <name type="common">Klebsiella terrigena</name>
    <dbReference type="NCBI Taxonomy" id="577"/>
    <lineage>
        <taxon>Bacteria</taxon>
        <taxon>Pseudomonadati</taxon>
        <taxon>Pseudomonadota</taxon>
        <taxon>Gammaproteobacteria</taxon>
        <taxon>Enterobacterales</taxon>
        <taxon>Enterobacteriaceae</taxon>
        <taxon>Klebsiella/Raoultella group</taxon>
        <taxon>Raoultella</taxon>
    </lineage>
</organism>
<dbReference type="GO" id="GO:0003677">
    <property type="term" value="F:DNA binding"/>
    <property type="evidence" value="ECO:0007669"/>
    <property type="project" value="UniProtKB-KW"/>
</dbReference>
<evidence type="ECO:0000313" key="6">
    <source>
        <dbReference type="Proteomes" id="UP000339249"/>
    </source>
</evidence>
<dbReference type="InterPro" id="IPR036388">
    <property type="entry name" value="WH-like_DNA-bd_sf"/>
</dbReference>
<evidence type="ECO:0000313" key="5">
    <source>
        <dbReference type="EMBL" id="VTN11550.1"/>
    </source>
</evidence>
<evidence type="ECO:0000256" key="3">
    <source>
        <dbReference type="ARBA" id="ARBA00023163"/>
    </source>
</evidence>
<dbReference type="PANTHER" id="PTHR44688:SF16">
    <property type="entry name" value="DNA-BINDING TRANSCRIPTIONAL ACTIVATOR DEVR_DOSR"/>
    <property type="match status" value="1"/>
</dbReference>
<dbReference type="Gene3D" id="1.10.10.10">
    <property type="entry name" value="Winged helix-like DNA-binding domain superfamily/Winged helix DNA-binding domain"/>
    <property type="match status" value="1"/>
</dbReference>
<dbReference type="PANTHER" id="PTHR44688">
    <property type="entry name" value="DNA-BINDING TRANSCRIPTIONAL ACTIVATOR DEVR_DOSR"/>
    <property type="match status" value="1"/>
</dbReference>
<dbReference type="SMART" id="SM00421">
    <property type="entry name" value="HTH_LUXR"/>
    <property type="match status" value="1"/>
</dbReference>
<dbReference type="PRINTS" id="PR00038">
    <property type="entry name" value="HTHLUXR"/>
</dbReference>
<proteinExistence type="predicted"/>
<dbReference type="InterPro" id="IPR011990">
    <property type="entry name" value="TPR-like_helical_dom_sf"/>
</dbReference>
<gene>
    <name evidence="5" type="ORF">NCTC9185_03506</name>
</gene>
<evidence type="ECO:0000256" key="1">
    <source>
        <dbReference type="ARBA" id="ARBA00023015"/>
    </source>
</evidence>